<dbReference type="Gene3D" id="3.40.50.300">
    <property type="entry name" value="P-loop containing nucleotide triphosphate hydrolases"/>
    <property type="match status" value="1"/>
</dbReference>
<feature type="domain" description="APS kinase" evidence="2">
    <location>
        <begin position="1"/>
        <end position="150"/>
    </location>
</feature>
<dbReference type="RefSeq" id="WP_169210197.1">
    <property type="nucleotide sequence ID" value="NZ_JAATNW010000003.1"/>
</dbReference>
<keyword evidence="4" id="KW-1185">Reference proteome</keyword>
<dbReference type="EMBL" id="JAATNW010000003">
    <property type="protein sequence ID" value="NMH59635.1"/>
    <property type="molecule type" value="Genomic_DNA"/>
</dbReference>
<dbReference type="Proteomes" id="UP000709336">
    <property type="component" value="Unassembled WGS sequence"/>
</dbReference>
<protein>
    <submittedName>
        <fullName evidence="3">Adenylyl-sulfate kinase</fullName>
        <ecNumber evidence="3">2.7.1.25</ecNumber>
    </submittedName>
</protein>
<proteinExistence type="predicted"/>
<evidence type="ECO:0000256" key="1">
    <source>
        <dbReference type="ARBA" id="ARBA00022679"/>
    </source>
</evidence>
<dbReference type="Pfam" id="PF01583">
    <property type="entry name" value="APS_kinase"/>
    <property type="match status" value="1"/>
</dbReference>
<organism evidence="3 4">
    <name type="scientific">Alteromonas ponticola</name>
    <dbReference type="NCBI Taxonomy" id="2720613"/>
    <lineage>
        <taxon>Bacteria</taxon>
        <taxon>Pseudomonadati</taxon>
        <taxon>Pseudomonadota</taxon>
        <taxon>Gammaproteobacteria</taxon>
        <taxon>Alteromonadales</taxon>
        <taxon>Alteromonadaceae</taxon>
        <taxon>Alteromonas/Salinimonas group</taxon>
        <taxon>Alteromonas</taxon>
    </lineage>
</organism>
<dbReference type="CDD" id="cd02027">
    <property type="entry name" value="APSK"/>
    <property type="match status" value="1"/>
</dbReference>
<evidence type="ECO:0000259" key="2">
    <source>
        <dbReference type="Pfam" id="PF01583"/>
    </source>
</evidence>
<dbReference type="SUPFAM" id="SSF52540">
    <property type="entry name" value="P-loop containing nucleoside triphosphate hydrolases"/>
    <property type="match status" value="1"/>
</dbReference>
<accession>A0ABX1R350</accession>
<dbReference type="InterPro" id="IPR027417">
    <property type="entry name" value="P-loop_NTPase"/>
</dbReference>
<dbReference type="EC" id="2.7.1.25" evidence="3"/>
<dbReference type="PANTHER" id="PTHR42700">
    <property type="entry name" value="SULFATE ADENYLYLTRANSFERASE"/>
    <property type="match status" value="1"/>
</dbReference>
<reference evidence="3 4" key="1">
    <citation type="submission" date="2020-03" db="EMBL/GenBank/DDBJ databases">
        <title>Alteromonas ponticola sp. nov., isolated from seawater.</title>
        <authorList>
            <person name="Yoon J.-H."/>
            <person name="Kim Y.-O."/>
        </authorList>
    </citation>
    <scope>NUCLEOTIDE SEQUENCE [LARGE SCALE GENOMIC DNA]</scope>
    <source>
        <strain evidence="3 4">MYP5</strain>
    </source>
</reference>
<evidence type="ECO:0000313" key="4">
    <source>
        <dbReference type="Proteomes" id="UP000709336"/>
    </source>
</evidence>
<keyword evidence="1 3" id="KW-0808">Transferase</keyword>
<name>A0ABX1R350_9ALTE</name>
<keyword evidence="3" id="KW-0418">Kinase</keyword>
<dbReference type="InterPro" id="IPR059117">
    <property type="entry name" value="APS_kinase_dom"/>
</dbReference>
<dbReference type="NCBIfam" id="NF004041">
    <property type="entry name" value="PRK05541.1"/>
    <property type="match status" value="1"/>
</dbReference>
<sequence length="176" mass="20095">MVIWLVGLSGAGKTTIGRRLYHSMKTMHQHTVFIDGDEIRSIFRHDKGDNAYSLEGRKLNAERIQAMCAWLESQEINVVCCILSVFSEITQQNRQKFKQYFEVFVDTPLPLLIEQDNKGLYKSALKGEINNVVGVDIEYNPPCAPDLIIKNSMQKTDLSNYVASIINALKETYDYK</sequence>
<dbReference type="GO" id="GO:0004020">
    <property type="term" value="F:adenylylsulfate kinase activity"/>
    <property type="evidence" value="ECO:0007669"/>
    <property type="project" value="UniProtKB-EC"/>
</dbReference>
<dbReference type="PANTHER" id="PTHR42700:SF1">
    <property type="entry name" value="SULFATE ADENYLYLTRANSFERASE"/>
    <property type="match status" value="1"/>
</dbReference>
<evidence type="ECO:0000313" key="3">
    <source>
        <dbReference type="EMBL" id="NMH59635.1"/>
    </source>
</evidence>
<comment type="caution">
    <text evidence="3">The sequence shown here is derived from an EMBL/GenBank/DDBJ whole genome shotgun (WGS) entry which is preliminary data.</text>
</comment>
<dbReference type="InterPro" id="IPR050512">
    <property type="entry name" value="Sulf_AdTrans/APS_kinase"/>
</dbReference>
<gene>
    <name evidence="3" type="ORF">HCJ96_06375</name>
</gene>